<keyword evidence="3" id="KW-0804">Transcription</keyword>
<dbReference type="KEGG" id="dtl:H8F01_16685"/>
<feature type="DNA-binding region" description="H-T-H motif" evidence="4">
    <location>
        <begin position="29"/>
        <end position="48"/>
    </location>
</feature>
<dbReference type="SUPFAM" id="SSF46689">
    <property type="entry name" value="Homeodomain-like"/>
    <property type="match status" value="1"/>
</dbReference>
<accession>A0A7G8Q1P9</accession>
<reference evidence="6 7" key="1">
    <citation type="submission" date="2020-08" db="EMBL/GenBank/DDBJ databases">
        <title>Dyella sp. G9 isolated from forest soil.</title>
        <authorList>
            <person name="Fu J."/>
            <person name="Qiu L."/>
        </authorList>
    </citation>
    <scope>NUCLEOTIDE SEQUENCE [LARGE SCALE GENOMIC DNA]</scope>
    <source>
        <strain evidence="6 7">G9</strain>
    </source>
</reference>
<dbReference type="GO" id="GO:0003677">
    <property type="term" value="F:DNA binding"/>
    <property type="evidence" value="ECO:0007669"/>
    <property type="project" value="UniProtKB-UniRule"/>
</dbReference>
<sequence length="193" mass="20626">MSPRQSDTRERLVGAAADMLARHGLNATSIREMAKWAATPLGSTYHHFPDGKQQLVIEAVTLAGARAGAGLDRHLQNGTSAGLRGFLAMWREILIRSEFHNGCPVMAVAVEEPLGEADDDVLAAAAAVFRDWEGKLILALRADGITPKLAQEYATLIVASVEGAIVLCRAQRDIAPFDRVSRRLGAMVASAIG</sequence>
<keyword evidence="2 4" id="KW-0238">DNA-binding</keyword>
<evidence type="ECO:0000256" key="1">
    <source>
        <dbReference type="ARBA" id="ARBA00023015"/>
    </source>
</evidence>
<dbReference type="InterPro" id="IPR054156">
    <property type="entry name" value="YxaF_TetR_C"/>
</dbReference>
<dbReference type="PROSITE" id="PS50977">
    <property type="entry name" value="HTH_TETR_2"/>
    <property type="match status" value="1"/>
</dbReference>
<dbReference type="AlphaFoldDB" id="A0A7G8Q1P9"/>
<dbReference type="PANTHER" id="PTHR47506:SF3">
    <property type="entry name" value="HTH-TYPE TRANSCRIPTIONAL REGULATOR LMRA"/>
    <property type="match status" value="1"/>
</dbReference>
<evidence type="ECO:0000256" key="3">
    <source>
        <dbReference type="ARBA" id="ARBA00023163"/>
    </source>
</evidence>
<keyword evidence="7" id="KW-1185">Reference proteome</keyword>
<gene>
    <name evidence="6" type="ORF">H8F01_16685</name>
</gene>
<keyword evidence="1" id="KW-0805">Transcription regulation</keyword>
<name>A0A7G8Q1P9_9GAMM</name>
<dbReference type="RefSeq" id="WP_187056179.1">
    <property type="nucleotide sequence ID" value="NZ_CP060412.1"/>
</dbReference>
<evidence type="ECO:0000313" key="6">
    <source>
        <dbReference type="EMBL" id="QNK00707.1"/>
    </source>
</evidence>
<evidence type="ECO:0000256" key="2">
    <source>
        <dbReference type="ARBA" id="ARBA00023125"/>
    </source>
</evidence>
<evidence type="ECO:0000256" key="4">
    <source>
        <dbReference type="PROSITE-ProRule" id="PRU00335"/>
    </source>
</evidence>
<dbReference type="Pfam" id="PF00440">
    <property type="entry name" value="TetR_N"/>
    <property type="match status" value="1"/>
</dbReference>
<organism evidence="6 7">
    <name type="scientific">Dyella telluris</name>
    <dbReference type="NCBI Taxonomy" id="2763498"/>
    <lineage>
        <taxon>Bacteria</taxon>
        <taxon>Pseudomonadati</taxon>
        <taxon>Pseudomonadota</taxon>
        <taxon>Gammaproteobacteria</taxon>
        <taxon>Lysobacterales</taxon>
        <taxon>Rhodanobacteraceae</taxon>
        <taxon>Dyella</taxon>
    </lineage>
</organism>
<evidence type="ECO:0000259" key="5">
    <source>
        <dbReference type="PROSITE" id="PS50977"/>
    </source>
</evidence>
<dbReference type="PANTHER" id="PTHR47506">
    <property type="entry name" value="TRANSCRIPTIONAL REGULATORY PROTEIN"/>
    <property type="match status" value="1"/>
</dbReference>
<protein>
    <submittedName>
        <fullName evidence="6">TetR/AcrR family transcriptional regulator</fullName>
    </submittedName>
</protein>
<dbReference type="InterPro" id="IPR001647">
    <property type="entry name" value="HTH_TetR"/>
</dbReference>
<dbReference type="Gene3D" id="1.10.357.10">
    <property type="entry name" value="Tetracycline Repressor, domain 2"/>
    <property type="match status" value="1"/>
</dbReference>
<evidence type="ECO:0000313" key="7">
    <source>
        <dbReference type="Proteomes" id="UP000515873"/>
    </source>
</evidence>
<dbReference type="EMBL" id="CP060412">
    <property type="protein sequence ID" value="QNK00707.1"/>
    <property type="molecule type" value="Genomic_DNA"/>
</dbReference>
<feature type="domain" description="HTH tetR-type" evidence="5">
    <location>
        <begin position="6"/>
        <end position="66"/>
    </location>
</feature>
<proteinExistence type="predicted"/>
<dbReference type="InterPro" id="IPR009057">
    <property type="entry name" value="Homeodomain-like_sf"/>
</dbReference>
<dbReference type="Pfam" id="PF21993">
    <property type="entry name" value="TetR_C_13_2"/>
    <property type="match status" value="1"/>
</dbReference>
<dbReference type="InterPro" id="IPR036271">
    <property type="entry name" value="Tet_transcr_reg_TetR-rel_C_sf"/>
</dbReference>
<dbReference type="Proteomes" id="UP000515873">
    <property type="component" value="Chromosome"/>
</dbReference>
<dbReference type="SUPFAM" id="SSF48498">
    <property type="entry name" value="Tetracyclin repressor-like, C-terminal domain"/>
    <property type="match status" value="1"/>
</dbReference>